<evidence type="ECO:0000313" key="5">
    <source>
        <dbReference type="Proteomes" id="UP000547973"/>
    </source>
</evidence>
<comment type="caution">
    <text evidence="4">The sequence shown here is derived from an EMBL/GenBank/DDBJ whole genome shotgun (WGS) entry which is preliminary data.</text>
</comment>
<keyword evidence="3" id="KW-0479">Metal-binding</keyword>
<dbReference type="EMBL" id="JACBZO010000001">
    <property type="protein sequence ID" value="NYI42583.1"/>
    <property type="molecule type" value="Genomic_DNA"/>
</dbReference>
<keyword evidence="2 4" id="KW-0378">Hydrolase</keyword>
<comment type="similarity">
    <text evidence="1">Belongs to the ADP-ribosylglycohydrolase family.</text>
</comment>
<accession>A0A7Z0CL56</accession>
<feature type="binding site" evidence="3">
    <location>
        <position position="62"/>
    </location>
    <ligand>
        <name>Mg(2+)</name>
        <dbReference type="ChEBI" id="CHEBI:18420"/>
        <label>1</label>
    </ligand>
</feature>
<keyword evidence="3" id="KW-0460">Magnesium</keyword>
<dbReference type="RefSeq" id="WP_062074382.1">
    <property type="nucleotide sequence ID" value="NZ_BBRC01000002.1"/>
</dbReference>
<evidence type="ECO:0000256" key="1">
    <source>
        <dbReference type="ARBA" id="ARBA00010702"/>
    </source>
</evidence>
<dbReference type="SUPFAM" id="SSF101478">
    <property type="entry name" value="ADP-ribosylglycohydrolase"/>
    <property type="match status" value="1"/>
</dbReference>
<reference evidence="4 5" key="1">
    <citation type="submission" date="2020-07" db="EMBL/GenBank/DDBJ databases">
        <title>Sequencing the genomes of 1000 actinobacteria strains.</title>
        <authorList>
            <person name="Klenk H.-P."/>
        </authorList>
    </citation>
    <scope>NUCLEOTIDE SEQUENCE [LARGE SCALE GENOMIC DNA]</scope>
    <source>
        <strain evidence="4 5">DSM 19970</strain>
    </source>
</reference>
<dbReference type="PANTHER" id="PTHR16222:SF24">
    <property type="entry name" value="ADP-RIBOSYLHYDROLASE ARH3"/>
    <property type="match status" value="1"/>
</dbReference>
<evidence type="ECO:0000256" key="2">
    <source>
        <dbReference type="ARBA" id="ARBA00022801"/>
    </source>
</evidence>
<dbReference type="InterPro" id="IPR005502">
    <property type="entry name" value="Ribosyl_crysJ1"/>
</dbReference>
<dbReference type="GO" id="GO:0046872">
    <property type="term" value="F:metal ion binding"/>
    <property type="evidence" value="ECO:0007669"/>
    <property type="project" value="UniProtKB-KW"/>
</dbReference>
<dbReference type="Pfam" id="PF03747">
    <property type="entry name" value="ADP_ribosyl_GH"/>
    <property type="match status" value="1"/>
</dbReference>
<organism evidence="4 5">
    <name type="scientific">Demequina lutea</name>
    <dbReference type="NCBI Taxonomy" id="431489"/>
    <lineage>
        <taxon>Bacteria</taxon>
        <taxon>Bacillati</taxon>
        <taxon>Actinomycetota</taxon>
        <taxon>Actinomycetes</taxon>
        <taxon>Micrococcales</taxon>
        <taxon>Demequinaceae</taxon>
        <taxon>Demequina</taxon>
    </lineage>
</organism>
<evidence type="ECO:0000256" key="3">
    <source>
        <dbReference type="PIRSR" id="PIRSR605502-1"/>
    </source>
</evidence>
<feature type="binding site" evidence="3">
    <location>
        <position position="281"/>
    </location>
    <ligand>
        <name>Mg(2+)</name>
        <dbReference type="ChEBI" id="CHEBI:18420"/>
        <label>1</label>
    </ligand>
</feature>
<feature type="binding site" evidence="3">
    <location>
        <position position="61"/>
    </location>
    <ligand>
        <name>Mg(2+)</name>
        <dbReference type="ChEBI" id="CHEBI:18420"/>
        <label>1</label>
    </ligand>
</feature>
<protein>
    <submittedName>
        <fullName evidence="4">ADP-ribosylglycohydrolase</fullName>
    </submittedName>
</protein>
<dbReference type="AlphaFoldDB" id="A0A7Z0CL56"/>
<sequence>MTELSLEQRDRAAGAILGAALGDALGAPYEFSTSSPGVTLHGTADDFPGGGAHRWRPGEWTDDTSMAVPVLEAISDGDELTSDKTLDRIGVVWWAWAKDAKDVGVQTRRVLSEMARPSAVDLRISAYNVHRETGRSAGNGALMRTPPVALAYLAAPKGAARTAAAARAISCLTHYDSDAGDACVVWSLAVRSAILDGAVDWTAALAALPEARRPRWQQLVQEAGSAQPDAFPNNGWVVHAFQEAVSALASAGPTRSSWAQGMLTPYLATIEAVINAAGDTDTVATIAGSLAGALVGASALPEAWLDLLHGWPGIGASELESLTHAALVVTR</sequence>
<keyword evidence="5" id="KW-1185">Reference proteome</keyword>
<dbReference type="InterPro" id="IPR036705">
    <property type="entry name" value="Ribosyl_crysJ1_sf"/>
</dbReference>
<feature type="binding site" evidence="3">
    <location>
        <position position="282"/>
    </location>
    <ligand>
        <name>Mg(2+)</name>
        <dbReference type="ChEBI" id="CHEBI:18420"/>
        <label>1</label>
    </ligand>
</feature>
<dbReference type="Gene3D" id="1.10.4080.10">
    <property type="entry name" value="ADP-ribosylation/Crystallin J1"/>
    <property type="match status" value="1"/>
</dbReference>
<feature type="binding site" evidence="3">
    <location>
        <position position="279"/>
    </location>
    <ligand>
        <name>Mg(2+)</name>
        <dbReference type="ChEBI" id="CHEBI:18420"/>
        <label>1</label>
    </ligand>
</feature>
<dbReference type="GO" id="GO:0016787">
    <property type="term" value="F:hydrolase activity"/>
    <property type="evidence" value="ECO:0007669"/>
    <property type="project" value="UniProtKB-KW"/>
</dbReference>
<dbReference type="Proteomes" id="UP000547973">
    <property type="component" value="Unassembled WGS sequence"/>
</dbReference>
<dbReference type="OrthoDB" id="9798107at2"/>
<dbReference type="InterPro" id="IPR050792">
    <property type="entry name" value="ADP-ribosylglycohydrolase"/>
</dbReference>
<evidence type="ECO:0000313" key="4">
    <source>
        <dbReference type="EMBL" id="NYI42583.1"/>
    </source>
</evidence>
<comment type="cofactor">
    <cofactor evidence="3">
        <name>Mg(2+)</name>
        <dbReference type="ChEBI" id="CHEBI:18420"/>
    </cofactor>
    <text evidence="3">Binds 2 magnesium ions per subunit.</text>
</comment>
<feature type="binding site" evidence="3">
    <location>
        <position position="63"/>
    </location>
    <ligand>
        <name>Mg(2+)</name>
        <dbReference type="ChEBI" id="CHEBI:18420"/>
        <label>1</label>
    </ligand>
</feature>
<gene>
    <name evidence="4" type="ORF">BKA03_002702</name>
</gene>
<dbReference type="PANTHER" id="PTHR16222">
    <property type="entry name" value="ADP-RIBOSYLGLYCOHYDROLASE"/>
    <property type="match status" value="1"/>
</dbReference>
<proteinExistence type="inferred from homology"/>
<name>A0A7Z0CL56_9MICO</name>